<reference evidence="1 2" key="1">
    <citation type="submission" date="2015-12" db="EMBL/GenBank/DDBJ databases">
        <title>Draft genome sequence of Moniliophthora roreri, the causal agent of frosty pod rot of cacao.</title>
        <authorList>
            <person name="Aime M.C."/>
            <person name="Diaz-Valderrama J.R."/>
            <person name="Kijpornyongpan T."/>
            <person name="Phillips-Mora W."/>
        </authorList>
    </citation>
    <scope>NUCLEOTIDE SEQUENCE [LARGE SCALE GENOMIC DNA]</scope>
    <source>
        <strain evidence="1 2">MCA 2952</strain>
    </source>
</reference>
<dbReference type="EMBL" id="LATX01001806">
    <property type="protein sequence ID" value="KTB37880.1"/>
    <property type="molecule type" value="Genomic_DNA"/>
</dbReference>
<comment type="caution">
    <text evidence="1">The sequence shown here is derived from an EMBL/GenBank/DDBJ whole genome shotgun (WGS) entry which is preliminary data.</text>
</comment>
<organism evidence="1 2">
    <name type="scientific">Moniliophthora roreri</name>
    <name type="common">Frosty pod rot fungus</name>
    <name type="synonym">Monilia roreri</name>
    <dbReference type="NCBI Taxonomy" id="221103"/>
    <lineage>
        <taxon>Eukaryota</taxon>
        <taxon>Fungi</taxon>
        <taxon>Dikarya</taxon>
        <taxon>Basidiomycota</taxon>
        <taxon>Agaricomycotina</taxon>
        <taxon>Agaricomycetes</taxon>
        <taxon>Agaricomycetidae</taxon>
        <taxon>Agaricales</taxon>
        <taxon>Marasmiineae</taxon>
        <taxon>Marasmiaceae</taxon>
        <taxon>Moniliophthora</taxon>
    </lineage>
</organism>
<accession>A0A0W0FNK6</accession>
<evidence type="ECO:0000313" key="2">
    <source>
        <dbReference type="Proteomes" id="UP000054988"/>
    </source>
</evidence>
<protein>
    <submittedName>
        <fullName evidence="1">Uncharacterized protein</fullName>
    </submittedName>
</protein>
<proteinExistence type="predicted"/>
<gene>
    <name evidence="1" type="ORF">WG66_9557</name>
</gene>
<dbReference type="Proteomes" id="UP000054988">
    <property type="component" value="Unassembled WGS sequence"/>
</dbReference>
<evidence type="ECO:0000313" key="1">
    <source>
        <dbReference type="EMBL" id="KTB37880.1"/>
    </source>
</evidence>
<sequence length="81" mass="8789">MASPPIALFPAAGSRNRSSSFIRPLSCKLGPAVLIGCPLASGTLRKSFAEDAVKLHMVQWKRKPLRLEALAPMHHIEMPDA</sequence>
<dbReference type="AlphaFoldDB" id="A0A0W0FNK6"/>
<name>A0A0W0FNK6_MONRR</name>